<dbReference type="CDD" id="cd09272">
    <property type="entry name" value="RNase_HI_RT_Ty1"/>
    <property type="match status" value="1"/>
</dbReference>
<organism evidence="3 4">
    <name type="scientific">Tenebrio molitor</name>
    <name type="common">Yellow mealworm beetle</name>
    <dbReference type="NCBI Taxonomy" id="7067"/>
    <lineage>
        <taxon>Eukaryota</taxon>
        <taxon>Metazoa</taxon>
        <taxon>Ecdysozoa</taxon>
        <taxon>Arthropoda</taxon>
        <taxon>Hexapoda</taxon>
        <taxon>Insecta</taxon>
        <taxon>Pterygota</taxon>
        <taxon>Neoptera</taxon>
        <taxon>Endopterygota</taxon>
        <taxon>Coleoptera</taxon>
        <taxon>Polyphaga</taxon>
        <taxon>Cucujiformia</taxon>
        <taxon>Tenebrionidae</taxon>
        <taxon>Tenebrio</taxon>
    </lineage>
</organism>
<dbReference type="SUPFAM" id="SSF53098">
    <property type="entry name" value="Ribonuclease H-like"/>
    <property type="match status" value="1"/>
</dbReference>
<feature type="domain" description="DUF5641" evidence="2">
    <location>
        <begin position="2"/>
        <end position="45"/>
    </location>
</feature>
<dbReference type="EMBL" id="JABDTM020012414">
    <property type="protein sequence ID" value="KAH0820277.1"/>
    <property type="molecule type" value="Genomic_DNA"/>
</dbReference>
<evidence type="ECO:0000259" key="2">
    <source>
        <dbReference type="Pfam" id="PF18701"/>
    </source>
</evidence>
<dbReference type="Pfam" id="PF07727">
    <property type="entry name" value="RVT_2"/>
    <property type="match status" value="1"/>
</dbReference>
<keyword evidence="4" id="KW-1185">Reference proteome</keyword>
<dbReference type="Pfam" id="PF18701">
    <property type="entry name" value="DUF5641"/>
    <property type="match status" value="1"/>
</dbReference>
<dbReference type="SUPFAM" id="SSF56672">
    <property type="entry name" value="DNA/RNA polymerases"/>
    <property type="match status" value="1"/>
</dbReference>
<reference evidence="3" key="1">
    <citation type="journal article" date="2020" name="J Insects Food Feed">
        <title>The yellow mealworm (Tenebrio molitor) genome: a resource for the emerging insects as food and feed industry.</title>
        <authorList>
            <person name="Eriksson T."/>
            <person name="Andere A."/>
            <person name="Kelstrup H."/>
            <person name="Emery V."/>
            <person name="Picard C."/>
        </authorList>
    </citation>
    <scope>NUCLEOTIDE SEQUENCE</scope>
    <source>
        <strain evidence="3">Stoneville</strain>
        <tissue evidence="3">Whole head</tissue>
    </source>
</reference>
<dbReference type="PANTHER" id="PTHR11439:SF483">
    <property type="entry name" value="PEPTIDE SYNTHASE GLIP-LIKE, PUTATIVE (AFU_ORTHOLOGUE AFUA_3G12920)-RELATED"/>
    <property type="match status" value="1"/>
</dbReference>
<dbReference type="InterPro" id="IPR043502">
    <property type="entry name" value="DNA/RNA_pol_sf"/>
</dbReference>
<evidence type="ECO:0000313" key="4">
    <source>
        <dbReference type="Proteomes" id="UP000719412"/>
    </source>
</evidence>
<reference evidence="3" key="2">
    <citation type="submission" date="2021-08" db="EMBL/GenBank/DDBJ databases">
        <authorList>
            <person name="Eriksson T."/>
        </authorList>
    </citation>
    <scope>NUCLEOTIDE SEQUENCE</scope>
    <source>
        <strain evidence="3">Stoneville</strain>
        <tissue evidence="3">Whole head</tissue>
    </source>
</reference>
<dbReference type="InterPro" id="IPR012337">
    <property type="entry name" value="RNaseH-like_sf"/>
</dbReference>
<feature type="domain" description="Reverse transcriptase Ty1/copia-type" evidence="1">
    <location>
        <begin position="663"/>
        <end position="765"/>
    </location>
</feature>
<dbReference type="GO" id="GO:0071897">
    <property type="term" value="P:DNA biosynthetic process"/>
    <property type="evidence" value="ECO:0007669"/>
    <property type="project" value="UniProtKB-ARBA"/>
</dbReference>
<proteinExistence type="predicted"/>
<name>A0A8J6HTA8_TENMO</name>
<comment type="caution">
    <text evidence="3">The sequence shown here is derived from an EMBL/GenBank/DDBJ whole genome shotgun (WGS) entry which is preliminary data.</text>
</comment>
<dbReference type="GO" id="GO:0042575">
    <property type="term" value="C:DNA polymerase complex"/>
    <property type="evidence" value="ECO:0007669"/>
    <property type="project" value="UniProtKB-ARBA"/>
</dbReference>
<evidence type="ECO:0000313" key="3">
    <source>
        <dbReference type="EMBL" id="KAH0820277.1"/>
    </source>
</evidence>
<accession>A0A8J6HTA8</accession>
<sequence>MKTNAVVVIHEDNTPPFKWPLGLIVDVHPGKDGIIRVVSVKMEIKNIVENAIASNLPTIRTSPMQQIVPTCSSILESSTQPNATSLQAPAAAPAPKYKVIVKPAQNCKGVKTSLDTKKILTTKTPRELGIQAERIVLCRDTSVLTESRCLSVLKLDDWKLCEDLCTVFKPLEEVTRQISGERYLTGSLVIVFNRTLTIYENKIPNDPALHQSAIAAAKKIKNELCARLQNIEYSGTFSICTFLDPRFKTHLFKDKSAADVAKKKVSELVASEINKENMKMTATVTTAVEQNPNPAKINAQSINTEEIKRIVEEAIETKMIAITAANPPAPTYSSVAATSAPPARTQQQKPAIAPKHKILIIPADNCRGVNTAKDMRRILMSNTPHEYGIRADKVVRLKDNAVLIESRCPSVLKLKFRGKNVQVREKKRGADPNRIWITSWVIELHPAARAHFLSTGRLYTEWRSHTIRDFLTYKSHMYGNVEQSRTSQTSMAFKCPGAEAVNKANYIRNRCPSKSLGSGTPYEVWTGKKPNVSHFREFGCRVFRLDRQLNRGKFDSRAKEEGTEKKAEICTEFVPDDLFKGETDKVESPRYMGIEMRSAEEVENPDEETQDEIVQEEPVEARTAEIEEEAFISEIPARRAMNSPEVDEWYDAMAVEIRSIIKNNTWKLVKRPDYREVIGSRIVLRNKYTANGTLERRKARLVAQGFSQRPGVHFKETFAPVARLSSIRLLASIAAQYDMNIRQFDVTCAYVNEELEEEIFMEPPKYLLQVLEMIQSEEDREVGDKARKMLKQLREGDHVCLLKKSLYGLRQAGRSWYAKLDGILRRFGAVPTKAGPCVYQIGTGEESTLIRCLVVYLRNSRPVTSARLMGYINKLLKSEEAPDENLPYRELVGALTYLSTATRPDISFAVNYLGQFNNCYGKPHWTAAKRVLRYLKGTTKLGLTFFKKSQFLEGPNDRKSFTGYVFMLGGGPVSWDARKQKTVALSSTEAEYMGLAEATKEATYLRSFLIELGLDHLSSVVVYEDNLGALKLAANPTFHNRNKHIDIKYHFIRDAVKEKILSLSHVSSAEMVADVLTKGLPGSRHQLFVTSWPAFARGSVSAHNLDLRAAPGVLSTRQCPVTPTETMTLRMCGRRSMTVVVVQKKSRKNAIDHFMDVRQIKDADIADELQNWSQQFDQDFQVINTPAEADAASARGKVGLLLCACAISGAMEELLTEALKGIKVGRTAPEQIDQPPFRPDVDDAQRWIEQVETIKDEFEWSDLQTVRKMINQKNLIQDQEPAVVTRQVVISHI</sequence>
<gene>
    <name evidence="3" type="ORF">GEV33_002514</name>
</gene>
<dbReference type="InterPro" id="IPR040676">
    <property type="entry name" value="DUF5641"/>
</dbReference>
<dbReference type="Proteomes" id="UP000719412">
    <property type="component" value="Unassembled WGS sequence"/>
</dbReference>
<dbReference type="InterPro" id="IPR013103">
    <property type="entry name" value="RVT_2"/>
</dbReference>
<evidence type="ECO:0008006" key="5">
    <source>
        <dbReference type="Google" id="ProtNLM"/>
    </source>
</evidence>
<evidence type="ECO:0000259" key="1">
    <source>
        <dbReference type="Pfam" id="PF07727"/>
    </source>
</evidence>
<dbReference type="PANTHER" id="PTHR11439">
    <property type="entry name" value="GAG-POL-RELATED RETROTRANSPOSON"/>
    <property type="match status" value="1"/>
</dbReference>
<protein>
    <recommendedName>
        <fullName evidence="5">Retrovirus-related Pol polyprotein from transposon TNT 1-94</fullName>
    </recommendedName>
</protein>